<gene>
    <name evidence="2" type="ORF">SERLADRAFT_376803</name>
</gene>
<proteinExistence type="predicted"/>
<dbReference type="AlphaFoldDB" id="F8NEX3"/>
<feature type="region of interest" description="Disordered" evidence="1">
    <location>
        <begin position="1"/>
        <end position="33"/>
    </location>
</feature>
<organism>
    <name type="scientific">Serpula lacrymans var. lacrymans (strain S7.9)</name>
    <name type="common">Dry rot fungus</name>
    <dbReference type="NCBI Taxonomy" id="578457"/>
    <lineage>
        <taxon>Eukaryota</taxon>
        <taxon>Fungi</taxon>
        <taxon>Dikarya</taxon>
        <taxon>Basidiomycota</taxon>
        <taxon>Agaricomycotina</taxon>
        <taxon>Agaricomycetes</taxon>
        <taxon>Agaricomycetidae</taxon>
        <taxon>Boletales</taxon>
        <taxon>Coniophorineae</taxon>
        <taxon>Serpulaceae</taxon>
        <taxon>Serpula</taxon>
    </lineage>
</organism>
<protein>
    <submittedName>
        <fullName evidence="2">Uncharacterized protein</fullName>
    </submittedName>
</protein>
<reference evidence="2" key="1">
    <citation type="submission" date="2011-04" db="EMBL/GenBank/DDBJ databases">
        <title>Evolution of plant cell wall degrading machinery underlies the functional diversity of forest fungi.</title>
        <authorList>
            <consortium name="US DOE Joint Genome Institute (JGI-PGF)"/>
            <person name="Eastwood D.C."/>
            <person name="Floudas D."/>
            <person name="Binder M."/>
            <person name="Majcherczyk A."/>
            <person name="Schneider P."/>
            <person name="Aerts A."/>
            <person name="Asiegbu F.O."/>
            <person name="Baker S.E."/>
            <person name="Barry K."/>
            <person name="Bendiksby M."/>
            <person name="Blumentritt M."/>
            <person name="Coutinho P.M."/>
            <person name="Cullen D."/>
            <person name="Cullen D."/>
            <person name="Gathman A."/>
            <person name="Goodell B."/>
            <person name="Henrissat B."/>
            <person name="Ihrmark K."/>
            <person name="Kauserud H."/>
            <person name="Kohler A."/>
            <person name="LaButti K."/>
            <person name="Lapidus A."/>
            <person name="Lavin J.L."/>
            <person name="Lee Y.-H."/>
            <person name="Lindquist E."/>
            <person name="Lilly W."/>
            <person name="Lucas S."/>
            <person name="Morin E."/>
            <person name="Murat C."/>
            <person name="Oguiza J.A."/>
            <person name="Park J."/>
            <person name="Pisabarro A.G."/>
            <person name="Riley R."/>
            <person name="Rosling A."/>
            <person name="Salamov A."/>
            <person name="Schmidt O."/>
            <person name="Schmutz J."/>
            <person name="Skrede I."/>
            <person name="Stenlid J."/>
            <person name="Wiebenga A."/>
            <person name="Xie X."/>
            <person name="Kues U."/>
            <person name="Hibbett D.S."/>
            <person name="Hoffmeister D."/>
            <person name="Hogberg N."/>
            <person name="Martin F."/>
            <person name="Grigoriev I.V."/>
            <person name="Watkinson S.C."/>
        </authorList>
    </citation>
    <scope>NUCLEOTIDE SEQUENCE</scope>
    <source>
        <strain evidence="2">S7.9</strain>
    </source>
</reference>
<evidence type="ECO:0000256" key="1">
    <source>
        <dbReference type="SAM" id="MobiDB-lite"/>
    </source>
</evidence>
<sequence>MIGQTCQTVGPSVGVPRDRPLPTTAATPRLSPSSSKLYPLSPAPCCVRPFVRLCDCGPRRPRSYAAPDIGFENSTNQL</sequence>
<feature type="compositionally biased region" description="Polar residues" evidence="1">
    <location>
        <begin position="1"/>
        <end position="10"/>
    </location>
</feature>
<dbReference type="GeneID" id="18810664"/>
<dbReference type="RefSeq" id="XP_007313005.1">
    <property type="nucleotide sequence ID" value="XM_007312943.1"/>
</dbReference>
<dbReference type="HOGENOM" id="CLU_2623517_0_0_1"/>
<dbReference type="Proteomes" id="UP000008064">
    <property type="component" value="Unassembled WGS sequence"/>
</dbReference>
<name>F8NEX3_SERL9</name>
<evidence type="ECO:0000313" key="2">
    <source>
        <dbReference type="EMBL" id="EGO31121.1"/>
    </source>
</evidence>
<accession>F8NEX3</accession>
<dbReference type="KEGG" id="sla:SERLADRAFT_376803"/>
<dbReference type="EMBL" id="GL945428">
    <property type="protein sequence ID" value="EGO31121.1"/>
    <property type="molecule type" value="Genomic_DNA"/>
</dbReference>